<accession>A0ABX0H9U4</accession>
<feature type="region of interest" description="Disordered" evidence="1">
    <location>
        <begin position="231"/>
        <end position="254"/>
    </location>
</feature>
<keyword evidence="3" id="KW-1185">Reference proteome</keyword>
<organism evidence="2 3">
    <name type="scientific">Cyclobacterium plantarum</name>
    <dbReference type="NCBI Taxonomy" id="2716263"/>
    <lineage>
        <taxon>Bacteria</taxon>
        <taxon>Pseudomonadati</taxon>
        <taxon>Bacteroidota</taxon>
        <taxon>Cytophagia</taxon>
        <taxon>Cytophagales</taxon>
        <taxon>Cyclobacteriaceae</taxon>
        <taxon>Cyclobacterium</taxon>
    </lineage>
</organism>
<reference evidence="2 3" key="1">
    <citation type="submission" date="2020-03" db="EMBL/GenBank/DDBJ databases">
        <title>Cyclobacterium plantarum sp. nov., a marine bacterium isolated from a coastal-marine wetland.</title>
        <authorList>
            <person name="Sanchez-Porro C."/>
            <person name="Ventosa A."/>
            <person name="Amoozegar M."/>
        </authorList>
    </citation>
    <scope>NUCLEOTIDE SEQUENCE [LARGE SCALE GENOMIC DNA]</scope>
    <source>
        <strain evidence="2 3">GBPx2</strain>
    </source>
</reference>
<proteinExistence type="predicted"/>
<name>A0ABX0H9U4_9BACT</name>
<dbReference type="EMBL" id="JAANYN010000005">
    <property type="protein sequence ID" value="NHE57638.1"/>
    <property type="molecule type" value="Genomic_DNA"/>
</dbReference>
<dbReference type="Gene3D" id="2.80.10.50">
    <property type="match status" value="1"/>
</dbReference>
<comment type="caution">
    <text evidence="2">The sequence shown here is derived from an EMBL/GenBank/DDBJ whole genome shotgun (WGS) entry which is preliminary data.</text>
</comment>
<evidence type="ECO:0000256" key="1">
    <source>
        <dbReference type="SAM" id="MobiDB-lite"/>
    </source>
</evidence>
<dbReference type="SUPFAM" id="SSF50405">
    <property type="entry name" value="Actin-crosslinking proteins"/>
    <property type="match status" value="1"/>
</dbReference>
<protein>
    <submittedName>
        <fullName evidence="2">Uncharacterized protein</fullName>
    </submittedName>
</protein>
<dbReference type="InterPro" id="IPR008999">
    <property type="entry name" value="Actin-crosslinking"/>
</dbReference>
<sequence length="542" mass="59315">MNSPQNADARLIFNKRFQWKLAAADAGTAQQQAFPLQLEGSAGPEENQKFKLEIVDQTGSFALKTAGNFYVGVSSNSRPGEIGRVGKLTEEVTLVEDPGETHISIHFLERNVICLRSKDGRYISVTNSGGMPAPAGAEKWTFTTDAREIGENNIFRFLIPVHERRRRSYMLNTDGVKQTHDLLQPLLSSPIVRELGAAMAGKNFINAKNAQLLTEIVNRPEIKALKDERNPVYPRPVPAQGSNRRTRSEEIPPPTSISLNFGGGGGLILAGSFVQSITFDLNENKPNAGVAIYTGSSSLGASVGMDLGGSSGASVSINWFEAKDAGGWFWGGELDVVGIVGINVSFVFTFSGPSFTVGVAGGYDLGLSISGGYTFLEGSGLYSLSGVPTISAPVDRRKAVRILNNSQKATYLSHQEETIFQIGVPYPTGLWGSFYVFKFAETGTVPVYEYIMDTRDIHGQTVPIYYYSTSKTTPQNFKTPDKPKFYVFPNEIPGKTRPIHLFTKRLGNGLLLYWYTPISFPNRDGDMPPGFEYNHVAFHAYI</sequence>
<evidence type="ECO:0000313" key="2">
    <source>
        <dbReference type="EMBL" id="NHE57638.1"/>
    </source>
</evidence>
<dbReference type="Proteomes" id="UP000649799">
    <property type="component" value="Unassembled WGS sequence"/>
</dbReference>
<evidence type="ECO:0000313" key="3">
    <source>
        <dbReference type="Proteomes" id="UP000649799"/>
    </source>
</evidence>
<gene>
    <name evidence="2" type="ORF">G9Q97_12535</name>
</gene>
<dbReference type="RefSeq" id="WP_166147359.1">
    <property type="nucleotide sequence ID" value="NZ_JAANYN010000005.1"/>
</dbReference>